<dbReference type="GO" id="GO:0016788">
    <property type="term" value="F:hydrolase activity, acting on ester bonds"/>
    <property type="evidence" value="ECO:0007669"/>
    <property type="project" value="InterPro"/>
</dbReference>
<dbReference type="InterPro" id="IPR035669">
    <property type="entry name" value="SGNH_plant_lipase-like"/>
</dbReference>
<dbReference type="InterPro" id="IPR001087">
    <property type="entry name" value="GDSL"/>
</dbReference>
<name>A0A8X8Z4B8_SALSN</name>
<evidence type="ECO:0000256" key="1">
    <source>
        <dbReference type="ARBA" id="ARBA00008668"/>
    </source>
</evidence>
<dbReference type="OrthoDB" id="864303at2759"/>
<sequence>MAFKAIFSVLVIFCLVFSVGAVRNVLGYCHFNEIYQFGDSMSDVGNLIREYPVGASTNFARLPYGQTFFEEATGRCSNGLLMIDYIAMAVGLPLLPPYKHMGTWFGKGVNFAVAGSTALSSEALAAHNVTNPVTNSSLGVQLDWMDSYFNSTSLDEIDRFKKLRSALFMVGETGGNDYNYAIFQRKQMEELKSMVPQVVEAVINGTKRAIEMGAVRLVVPGNFPIGCLPIYKTAFQGAPLNEQNCVTELNEFAEYHNKLLQEAILKLKHENPNIVIVYGDYYNAYQDLLRKGKERGYEVEKACCGIGGKYNFDLGRMCGGANVSVCEDVDRHLSWDGIHMTQQSYKHMAAWLIPRFFAQLACF</sequence>
<feature type="signal peptide" evidence="5">
    <location>
        <begin position="1"/>
        <end position="21"/>
    </location>
</feature>
<evidence type="ECO:0000313" key="6">
    <source>
        <dbReference type="EMBL" id="KAG6390677.1"/>
    </source>
</evidence>
<keyword evidence="4" id="KW-0325">Glycoprotein</keyword>
<keyword evidence="2 5" id="KW-0732">Signal</keyword>
<evidence type="ECO:0000256" key="3">
    <source>
        <dbReference type="ARBA" id="ARBA00022801"/>
    </source>
</evidence>
<evidence type="ECO:0000256" key="2">
    <source>
        <dbReference type="ARBA" id="ARBA00022729"/>
    </source>
</evidence>
<accession>A0A8X8Z4B8</accession>
<evidence type="ECO:0000256" key="4">
    <source>
        <dbReference type="ARBA" id="ARBA00023180"/>
    </source>
</evidence>
<comment type="similarity">
    <text evidence="1">Belongs to the 'GDSL' lipolytic enzyme family.</text>
</comment>
<comment type="caution">
    <text evidence="6">The sequence shown here is derived from an EMBL/GenBank/DDBJ whole genome shotgun (WGS) entry which is preliminary data.</text>
</comment>
<keyword evidence="7" id="KW-1185">Reference proteome</keyword>
<dbReference type="CDD" id="cd01837">
    <property type="entry name" value="SGNH_plant_lipase_like"/>
    <property type="match status" value="1"/>
</dbReference>
<evidence type="ECO:0000313" key="7">
    <source>
        <dbReference type="Proteomes" id="UP000298416"/>
    </source>
</evidence>
<evidence type="ECO:0000256" key="5">
    <source>
        <dbReference type="SAM" id="SignalP"/>
    </source>
</evidence>
<dbReference type="Pfam" id="PF00657">
    <property type="entry name" value="Lipase_GDSL"/>
    <property type="match status" value="1"/>
</dbReference>
<proteinExistence type="inferred from homology"/>
<dbReference type="AlphaFoldDB" id="A0A8X8Z4B8"/>
<dbReference type="PANTHER" id="PTHR22835">
    <property type="entry name" value="ZINC FINGER FYVE DOMAIN CONTAINING PROTEIN"/>
    <property type="match status" value="1"/>
</dbReference>
<keyword evidence="3" id="KW-0378">Hydrolase</keyword>
<gene>
    <name evidence="6" type="ORF">SASPL_148416</name>
</gene>
<feature type="chain" id="PRO_5036466013" evidence="5">
    <location>
        <begin position="22"/>
        <end position="363"/>
    </location>
</feature>
<protein>
    <submittedName>
        <fullName evidence="6">Uncharacterized protein</fullName>
    </submittedName>
</protein>
<reference evidence="6" key="2">
    <citation type="submission" date="2020-08" db="EMBL/GenBank/DDBJ databases">
        <title>Plant Genome Project.</title>
        <authorList>
            <person name="Zhang R.-G."/>
        </authorList>
    </citation>
    <scope>NUCLEOTIDE SEQUENCE</scope>
    <source>
        <strain evidence="6">Huo1</strain>
        <tissue evidence="6">Leaf</tissue>
    </source>
</reference>
<dbReference type="EMBL" id="PNBA02000019">
    <property type="protein sequence ID" value="KAG6390677.1"/>
    <property type="molecule type" value="Genomic_DNA"/>
</dbReference>
<dbReference type="Proteomes" id="UP000298416">
    <property type="component" value="Unassembled WGS sequence"/>
</dbReference>
<organism evidence="6">
    <name type="scientific">Salvia splendens</name>
    <name type="common">Scarlet sage</name>
    <dbReference type="NCBI Taxonomy" id="180675"/>
    <lineage>
        <taxon>Eukaryota</taxon>
        <taxon>Viridiplantae</taxon>
        <taxon>Streptophyta</taxon>
        <taxon>Embryophyta</taxon>
        <taxon>Tracheophyta</taxon>
        <taxon>Spermatophyta</taxon>
        <taxon>Magnoliopsida</taxon>
        <taxon>eudicotyledons</taxon>
        <taxon>Gunneridae</taxon>
        <taxon>Pentapetalae</taxon>
        <taxon>asterids</taxon>
        <taxon>lamiids</taxon>
        <taxon>Lamiales</taxon>
        <taxon>Lamiaceae</taxon>
        <taxon>Nepetoideae</taxon>
        <taxon>Mentheae</taxon>
        <taxon>Salviinae</taxon>
        <taxon>Salvia</taxon>
        <taxon>Salvia subgen. Calosphace</taxon>
        <taxon>core Calosphace</taxon>
    </lineage>
</organism>
<dbReference type="PANTHER" id="PTHR22835:SF517">
    <property type="entry name" value="GDSL-LIKE LIPASE_ACYLHYDROLASE FAMILY PROTEIN, EXPRESSED"/>
    <property type="match status" value="1"/>
</dbReference>
<reference evidence="6" key="1">
    <citation type="submission" date="2018-01" db="EMBL/GenBank/DDBJ databases">
        <authorList>
            <person name="Mao J.F."/>
        </authorList>
    </citation>
    <scope>NUCLEOTIDE SEQUENCE</scope>
    <source>
        <strain evidence="6">Huo1</strain>
        <tissue evidence="6">Leaf</tissue>
    </source>
</reference>